<dbReference type="PANTHER" id="PTHR48081:SF8">
    <property type="entry name" value="ALPHA_BETA HYDROLASE FOLD-3 DOMAIN-CONTAINING PROTEIN-RELATED"/>
    <property type="match status" value="1"/>
</dbReference>
<keyword evidence="1 3" id="KW-0378">Hydrolase</keyword>
<dbReference type="PANTHER" id="PTHR48081">
    <property type="entry name" value="AB HYDROLASE SUPERFAMILY PROTEIN C4A8.06C"/>
    <property type="match status" value="1"/>
</dbReference>
<dbReference type="GO" id="GO:0016787">
    <property type="term" value="F:hydrolase activity"/>
    <property type="evidence" value="ECO:0007669"/>
    <property type="project" value="UniProtKB-KW"/>
</dbReference>
<comment type="caution">
    <text evidence="3">The sequence shown here is derived from an EMBL/GenBank/DDBJ whole genome shotgun (WGS) entry which is preliminary data.</text>
</comment>
<sequence>MGCCRATHWRHVPGLIPVSEPFHPDLRARARVLPRGAFNRYTLPIIRPLSRLQARLAPRGAAAAVLSSGATIRLHRPSHGGDGSGALLWVHGGGYVIGSAAQDDRLCQRFADRLGVPVAAVDYRLAPKHPHPAALKDCYDALVWLSQLPGVDPTRIAIGGASAGGGLAAALALWARDRGERAPLFQLLVYPMLDDRSSDRPGIDSRHHRMWNAKTNRLGWAAYLRDADVKAAVPARHDDLSGLPPAWIGVGTLDPLHDENVEYGRRLEEAGVACTTYVVTGAFHGFDIVARTAEVSRTFFDRQCEALLAAFAS</sequence>
<dbReference type="Pfam" id="PF07859">
    <property type="entry name" value="Abhydrolase_3"/>
    <property type="match status" value="1"/>
</dbReference>
<dbReference type="EMBL" id="JACKSJ010000043">
    <property type="protein sequence ID" value="MCV7169392.1"/>
    <property type="molecule type" value="Genomic_DNA"/>
</dbReference>
<dbReference type="InterPro" id="IPR050300">
    <property type="entry name" value="GDXG_lipolytic_enzyme"/>
</dbReference>
<feature type="domain" description="Alpha/beta hydrolase fold-3" evidence="2">
    <location>
        <begin position="87"/>
        <end position="286"/>
    </location>
</feature>
<gene>
    <name evidence="3" type="ORF">H7I41_05575</name>
</gene>
<evidence type="ECO:0000259" key="2">
    <source>
        <dbReference type="Pfam" id="PF07859"/>
    </source>
</evidence>
<keyword evidence="4" id="KW-1185">Reference proteome</keyword>
<dbReference type="Gene3D" id="3.40.50.1820">
    <property type="entry name" value="alpha/beta hydrolase"/>
    <property type="match status" value="1"/>
</dbReference>
<organism evidence="3 4">
    <name type="scientific">[Mycobacterium] manitobense</name>
    <dbReference type="NCBI Taxonomy" id="190147"/>
    <lineage>
        <taxon>Bacteria</taxon>
        <taxon>Bacillati</taxon>
        <taxon>Actinomycetota</taxon>
        <taxon>Actinomycetes</taxon>
        <taxon>Mycobacteriales</taxon>
        <taxon>Mycobacteriaceae</taxon>
        <taxon>Mycolicibacterium</taxon>
    </lineage>
</organism>
<accession>A0A9X2YMM3</accession>
<name>A0A9X2YMM3_9MYCO</name>
<proteinExistence type="predicted"/>
<protein>
    <submittedName>
        <fullName evidence="3">Alpha/beta hydrolase</fullName>
    </submittedName>
</protein>
<reference evidence="3" key="1">
    <citation type="submission" date="2020-07" db="EMBL/GenBank/DDBJ databases">
        <authorList>
            <person name="Pettersson B.M.F."/>
            <person name="Behra P.R.K."/>
            <person name="Ramesh M."/>
            <person name="Das S."/>
            <person name="Dasgupta S."/>
            <person name="Kirsebom L.A."/>
        </authorList>
    </citation>
    <scope>NUCLEOTIDE SEQUENCE</scope>
    <source>
        <strain evidence="3">DSM 44615</strain>
    </source>
</reference>
<reference evidence="3" key="2">
    <citation type="journal article" date="2022" name="BMC Genomics">
        <title>Comparative genome analysis of mycobacteria focusing on tRNA and non-coding RNA.</title>
        <authorList>
            <person name="Behra P.R.K."/>
            <person name="Pettersson B.M.F."/>
            <person name="Ramesh M."/>
            <person name="Das S."/>
            <person name="Dasgupta S."/>
            <person name="Kirsebom L.A."/>
        </authorList>
    </citation>
    <scope>NUCLEOTIDE SEQUENCE</scope>
    <source>
        <strain evidence="3">DSM 44615</strain>
    </source>
</reference>
<dbReference type="InterPro" id="IPR029058">
    <property type="entry name" value="AB_hydrolase_fold"/>
</dbReference>
<evidence type="ECO:0000313" key="3">
    <source>
        <dbReference type="EMBL" id="MCV7169392.1"/>
    </source>
</evidence>
<dbReference type="InterPro" id="IPR013094">
    <property type="entry name" value="AB_hydrolase_3"/>
</dbReference>
<dbReference type="AlphaFoldDB" id="A0A9X2YMM3"/>
<evidence type="ECO:0000256" key="1">
    <source>
        <dbReference type="ARBA" id="ARBA00022801"/>
    </source>
</evidence>
<evidence type="ECO:0000313" key="4">
    <source>
        <dbReference type="Proteomes" id="UP001140293"/>
    </source>
</evidence>
<dbReference type="SUPFAM" id="SSF53474">
    <property type="entry name" value="alpha/beta-Hydrolases"/>
    <property type="match status" value="1"/>
</dbReference>
<dbReference type="Proteomes" id="UP001140293">
    <property type="component" value="Unassembled WGS sequence"/>
</dbReference>